<dbReference type="Proteomes" id="UP001623660">
    <property type="component" value="Unassembled WGS sequence"/>
</dbReference>
<protein>
    <submittedName>
        <fullName evidence="1">Protoporphyrinogen/coproporphyrinogen oxidase</fullName>
    </submittedName>
</protein>
<dbReference type="PANTHER" id="PTHR21197:SF0">
    <property type="entry name" value="UDP-GALACTOPYRANOSE MUTASE"/>
    <property type="match status" value="1"/>
</dbReference>
<comment type="caution">
    <text evidence="1">The sequence shown here is derived from an EMBL/GenBank/DDBJ whole genome shotgun (WGS) entry which is preliminary data.</text>
</comment>
<dbReference type="Pfam" id="PF13450">
    <property type="entry name" value="NAD_binding_8"/>
    <property type="match status" value="1"/>
</dbReference>
<sequence>MKYLILGAGPAGITFANKLRERGEKSFLVLEREATAGGLCRSENVDDSPFDIGGGHFLDVRRTKVNEFLFKFMPEEEWNKYDRDSRIEVNGNVINHPIEANIWQMEIEDQIEYLKSIAVAGCNLGTPIPKGFIDWIYWKLGSKVADDYMIPYNQKMFGKELNGLGTYWLEKLPNVSFEETLLSCLTKKAYGTQPGHSQFYYPKKYGYGELWLRMAEEIKTNIEYKKSIKAIDFSSRTVTTSDGERYQADIIVTTIPWMEFYSIDGMPQDIKESIGKLKFSSIETRYYEQNLDTTAHWIYYPDCKLPYHRILVRHNFCPNSKGYWTETRNERVYMISSLEKDSFHYLNQYAYPLNTIDKQEIMKKLLTWSGKQRVYGLGRWGEHQHYNSDVTVELAMRMSERI</sequence>
<name>A0ABW8SG01_9CLOT</name>
<keyword evidence="2" id="KW-1185">Reference proteome</keyword>
<organism evidence="1 2">
    <name type="scientific">Candidatus Clostridium eludens</name>
    <dbReference type="NCBI Taxonomy" id="3381663"/>
    <lineage>
        <taxon>Bacteria</taxon>
        <taxon>Bacillati</taxon>
        <taxon>Bacillota</taxon>
        <taxon>Clostridia</taxon>
        <taxon>Eubacteriales</taxon>
        <taxon>Clostridiaceae</taxon>
        <taxon>Clostridium</taxon>
    </lineage>
</organism>
<dbReference type="SUPFAM" id="SSF51971">
    <property type="entry name" value="Nucleotide-binding domain"/>
    <property type="match status" value="1"/>
</dbReference>
<reference evidence="1 2" key="1">
    <citation type="submission" date="2024-11" db="EMBL/GenBank/DDBJ databases">
        <authorList>
            <person name="Heng Y.C."/>
            <person name="Lim A.C.H."/>
            <person name="Lee J.K.Y."/>
            <person name="Kittelmann S."/>
        </authorList>
    </citation>
    <scope>NUCLEOTIDE SEQUENCE [LARGE SCALE GENOMIC DNA]</scope>
    <source>
        <strain evidence="1 2">WILCCON 0269</strain>
    </source>
</reference>
<dbReference type="InterPro" id="IPR036188">
    <property type="entry name" value="FAD/NAD-bd_sf"/>
</dbReference>
<dbReference type="EMBL" id="JBJHZX010000004">
    <property type="protein sequence ID" value="MFL0194642.1"/>
    <property type="molecule type" value="Genomic_DNA"/>
</dbReference>
<dbReference type="Gene3D" id="3.50.50.60">
    <property type="entry name" value="FAD/NAD(P)-binding domain"/>
    <property type="match status" value="1"/>
</dbReference>
<accession>A0ABW8SG01</accession>
<dbReference type="PANTHER" id="PTHR21197">
    <property type="entry name" value="UDP-GALACTOPYRANOSE MUTASE"/>
    <property type="match status" value="1"/>
</dbReference>
<proteinExistence type="predicted"/>
<evidence type="ECO:0000313" key="2">
    <source>
        <dbReference type="Proteomes" id="UP001623660"/>
    </source>
</evidence>
<dbReference type="RefSeq" id="WP_406790769.1">
    <property type="nucleotide sequence ID" value="NZ_JBJHZX010000004.1"/>
</dbReference>
<evidence type="ECO:0000313" key="1">
    <source>
        <dbReference type="EMBL" id="MFL0194642.1"/>
    </source>
</evidence>
<gene>
    <name evidence="1" type="ORF">ACJDU8_03510</name>
</gene>